<dbReference type="SUPFAM" id="SSF56747">
    <property type="entry name" value="Prim-pol domain"/>
    <property type="match status" value="1"/>
</dbReference>
<evidence type="ECO:0000313" key="3">
    <source>
        <dbReference type="EMBL" id="GIJ65645.1"/>
    </source>
</evidence>
<evidence type="ECO:0000313" key="4">
    <source>
        <dbReference type="Proteomes" id="UP000635606"/>
    </source>
</evidence>
<evidence type="ECO:0000256" key="1">
    <source>
        <dbReference type="ARBA" id="ARBA00022801"/>
    </source>
</evidence>
<dbReference type="SMART" id="SM00943">
    <property type="entry name" value="Prim-Pol"/>
    <property type="match status" value="1"/>
</dbReference>
<dbReference type="EMBL" id="BOPH01000007">
    <property type="protein sequence ID" value="GIJ65645.1"/>
    <property type="molecule type" value="Genomic_DNA"/>
</dbReference>
<dbReference type="GO" id="GO:0016787">
    <property type="term" value="F:hydrolase activity"/>
    <property type="evidence" value="ECO:0007669"/>
    <property type="project" value="UniProtKB-KW"/>
</dbReference>
<dbReference type="RefSeq" id="WP_203925647.1">
    <property type="nucleotide sequence ID" value="NZ_BOPH01000007.1"/>
</dbReference>
<reference evidence="3" key="1">
    <citation type="submission" date="2021-01" db="EMBL/GenBank/DDBJ databases">
        <title>Whole genome shotgun sequence of Virgisporangium ochraceum NBRC 16418.</title>
        <authorList>
            <person name="Komaki H."/>
            <person name="Tamura T."/>
        </authorList>
    </citation>
    <scope>NUCLEOTIDE SEQUENCE</scope>
    <source>
        <strain evidence="3">NBRC 16418</strain>
    </source>
</reference>
<dbReference type="CDD" id="cd04859">
    <property type="entry name" value="Prim_Pol"/>
    <property type="match status" value="1"/>
</dbReference>
<sequence>MTFLDWRDHAVGPLAPCRLCGRPALMRDADGRPCHKICAEHRHGSALTGEPGALPLPDNASAASQEVKPMDHNPLLTAALTCAARGWHVFPLRPNDKRPAFPDHAEENCAGSERRCAAAGRHVGWEERATVDPDRIRRAWTVAPYGIGVACGPSGLVVVDLDMPKPGATVPEQWRLPGINDGTDVFAEICDRAAQPIPLNTYTVTTGNGGTHLYYRHPTGEPLLRNTSGTRGNGLGWLVDTRAHGGYVVAAGSSVDGRAYTVTHDADVMALPGWLADRLRPSDPASSGRPVVVDIGTGRRAAYLQAAIDRQVEHLLAATGNRNDALYIAAQNLGQLVAGGDLDAAHVTAVLTDAAEQLGLHRDPPAGQIAKTIASGLRAGARRPRRAAA</sequence>
<proteinExistence type="predicted"/>
<keyword evidence="4" id="KW-1185">Reference proteome</keyword>
<keyword evidence="1" id="KW-0378">Hydrolase</keyword>
<dbReference type="InterPro" id="IPR051620">
    <property type="entry name" value="ORF904-like_C"/>
</dbReference>
<protein>
    <recommendedName>
        <fullName evidence="2">DNA primase/polymerase bifunctional N-terminal domain-containing protein</fullName>
    </recommendedName>
</protein>
<dbReference type="AlphaFoldDB" id="A0A8J3ZQE6"/>
<evidence type="ECO:0000259" key="2">
    <source>
        <dbReference type="SMART" id="SM00943"/>
    </source>
</evidence>
<organism evidence="3 4">
    <name type="scientific">Virgisporangium ochraceum</name>
    <dbReference type="NCBI Taxonomy" id="65505"/>
    <lineage>
        <taxon>Bacteria</taxon>
        <taxon>Bacillati</taxon>
        <taxon>Actinomycetota</taxon>
        <taxon>Actinomycetes</taxon>
        <taxon>Micromonosporales</taxon>
        <taxon>Micromonosporaceae</taxon>
        <taxon>Virgisporangium</taxon>
    </lineage>
</organism>
<gene>
    <name evidence="3" type="ORF">Voc01_005620</name>
</gene>
<feature type="domain" description="DNA primase/polymerase bifunctional N-terminal" evidence="2">
    <location>
        <begin position="79"/>
        <end position="275"/>
    </location>
</feature>
<dbReference type="InterPro" id="IPR015330">
    <property type="entry name" value="DNA_primase/pol_bifunc_N"/>
</dbReference>
<comment type="caution">
    <text evidence="3">The sequence shown here is derived from an EMBL/GenBank/DDBJ whole genome shotgun (WGS) entry which is preliminary data.</text>
</comment>
<dbReference type="PANTHER" id="PTHR35372">
    <property type="entry name" value="ATP BINDING PROTEIN-RELATED"/>
    <property type="match status" value="1"/>
</dbReference>
<dbReference type="Pfam" id="PF09250">
    <property type="entry name" value="Prim-Pol"/>
    <property type="match status" value="1"/>
</dbReference>
<name>A0A8J3ZQE6_9ACTN</name>
<dbReference type="PANTHER" id="PTHR35372:SF2">
    <property type="entry name" value="SF3 HELICASE DOMAIN-CONTAINING PROTEIN"/>
    <property type="match status" value="1"/>
</dbReference>
<dbReference type="Proteomes" id="UP000635606">
    <property type="component" value="Unassembled WGS sequence"/>
</dbReference>
<accession>A0A8J3ZQE6</accession>